<name>A0A6L5YPX4_9FIRM</name>
<evidence type="ECO:0000313" key="3">
    <source>
        <dbReference type="Proteomes" id="UP000474024"/>
    </source>
</evidence>
<keyword evidence="3" id="KW-1185">Reference proteome</keyword>
<evidence type="ECO:0000313" key="2">
    <source>
        <dbReference type="EMBL" id="MST74247.1"/>
    </source>
</evidence>
<keyword evidence="2" id="KW-0808">Transferase</keyword>
<feature type="domain" description="Spore protein YkvP/CgeB glycosyl transferase-like" evidence="1">
    <location>
        <begin position="260"/>
        <end position="398"/>
    </location>
</feature>
<gene>
    <name evidence="2" type="ORF">FYJ75_04235</name>
</gene>
<evidence type="ECO:0000259" key="1">
    <source>
        <dbReference type="Pfam" id="PF13524"/>
    </source>
</evidence>
<protein>
    <submittedName>
        <fullName evidence="2">Glycosyltransferase family 1 protein</fullName>
    </submittedName>
</protein>
<dbReference type="GO" id="GO:0016740">
    <property type="term" value="F:transferase activity"/>
    <property type="evidence" value="ECO:0007669"/>
    <property type="project" value="UniProtKB-KW"/>
</dbReference>
<comment type="caution">
    <text evidence="2">The sequence shown here is derived from an EMBL/GenBank/DDBJ whole genome shotgun (WGS) entry which is preliminary data.</text>
</comment>
<dbReference type="RefSeq" id="WP_154429157.1">
    <property type="nucleotide sequence ID" value="NZ_VUNI01000004.1"/>
</dbReference>
<sequence length="402" mass="46384">MGKITKIIVMNGGVETLDYFSEQMAETWRNMGISVFVFQLHNVKDSVKRVRKFIKPGHTILVTFNFEGLEREEGIYSPDMGYVWQEYQIPCYNIAADHPYFYDNRLRELLSDEKLQPGLLRNYHHLSIDRNHQKYFQEFYPEFDDAGFLPLAGSCYPESEEKTEAGTVDVIFTGNYTEPAFFEKNIHWINEEYAAFYQGIIDELILHPEWTVEAVELSHCEREMGANSPEDLRPALHKMIFIDLYLRNFFRGKIVAEVCDAGIPVTVIGKGWEKLALTHKENLTILPQTDSKACLRALTTAKVSLNVMPWFKDGAHDRVFNSILNGAVCVSDRSGYLCEELPEGYGVCYYDLNHPEEAVEKIRLLLSEDERRKQILEAGRTLTEKGHTWEQRAEQLLQMAGI</sequence>
<dbReference type="Pfam" id="PF13524">
    <property type="entry name" value="Glyco_trans_1_2"/>
    <property type="match status" value="1"/>
</dbReference>
<dbReference type="SUPFAM" id="SSF53756">
    <property type="entry name" value="UDP-Glycosyltransferase/glycogen phosphorylase"/>
    <property type="match status" value="1"/>
</dbReference>
<reference evidence="2 3" key="1">
    <citation type="submission" date="2019-08" db="EMBL/GenBank/DDBJ databases">
        <title>In-depth cultivation of the pig gut microbiome towards novel bacterial diversity and tailored functional studies.</title>
        <authorList>
            <person name="Wylensek D."/>
            <person name="Hitch T.C.A."/>
            <person name="Clavel T."/>
        </authorList>
    </citation>
    <scope>NUCLEOTIDE SEQUENCE [LARGE SCALE GENOMIC DNA]</scope>
    <source>
        <strain evidence="2 3">MUC/MUC-530-WT-4D</strain>
    </source>
</reference>
<accession>A0A6L5YPX4</accession>
<dbReference type="EMBL" id="VUNI01000004">
    <property type="protein sequence ID" value="MST74247.1"/>
    <property type="molecule type" value="Genomic_DNA"/>
</dbReference>
<organism evidence="2 3">
    <name type="scientific">Roseburia porci</name>
    <dbReference type="NCBI Taxonomy" id="2605790"/>
    <lineage>
        <taxon>Bacteria</taxon>
        <taxon>Bacillati</taxon>
        <taxon>Bacillota</taxon>
        <taxon>Clostridia</taxon>
        <taxon>Lachnospirales</taxon>
        <taxon>Lachnospiraceae</taxon>
        <taxon>Roseburia</taxon>
    </lineage>
</organism>
<dbReference type="Proteomes" id="UP000474024">
    <property type="component" value="Unassembled WGS sequence"/>
</dbReference>
<dbReference type="AlphaFoldDB" id="A0A6L5YPX4"/>
<dbReference type="InterPro" id="IPR055259">
    <property type="entry name" value="YkvP/CgeB_Glyco_trans-like"/>
</dbReference>
<proteinExistence type="predicted"/>